<evidence type="ECO:0000256" key="6">
    <source>
        <dbReference type="RuleBase" id="RU003651"/>
    </source>
</evidence>
<dbReference type="InterPro" id="IPR051701">
    <property type="entry name" value="Mito_OM_Translocase_MSP1"/>
</dbReference>
<dbReference type="GO" id="GO:0005741">
    <property type="term" value="C:mitochondrial outer membrane"/>
    <property type="evidence" value="ECO:0007669"/>
    <property type="project" value="UniProtKB-SubCell"/>
</dbReference>
<keyword evidence="3" id="KW-0472">Membrane</keyword>
<dbReference type="Gene3D" id="3.40.50.300">
    <property type="entry name" value="P-loop containing nucleotide triphosphate hydrolases"/>
    <property type="match status" value="1"/>
</dbReference>
<dbReference type="Pfam" id="PF17862">
    <property type="entry name" value="AAA_lid_3"/>
    <property type="match status" value="1"/>
</dbReference>
<dbReference type="Pfam" id="PF00004">
    <property type="entry name" value="AAA"/>
    <property type="match status" value="1"/>
</dbReference>
<keyword evidence="4 6" id="KW-0067">ATP-binding</keyword>
<dbReference type="PANTHER" id="PTHR45644:SF3">
    <property type="entry name" value="FI08533P-RELATED"/>
    <property type="match status" value="1"/>
</dbReference>
<evidence type="ECO:0000313" key="8">
    <source>
        <dbReference type="EMBL" id="KAK3092019.1"/>
    </source>
</evidence>
<dbReference type="EMBL" id="VSWD01000010">
    <property type="protein sequence ID" value="KAK3092019.1"/>
    <property type="molecule type" value="Genomic_DNA"/>
</dbReference>
<dbReference type="InterPro" id="IPR003959">
    <property type="entry name" value="ATPase_AAA_core"/>
</dbReference>
<dbReference type="PANTHER" id="PTHR45644">
    <property type="entry name" value="AAA ATPASE, PUTATIVE (AFU_ORTHOLOGUE AFUA_2G12920)-RELATED-RELATED"/>
    <property type="match status" value="1"/>
</dbReference>
<evidence type="ECO:0000256" key="3">
    <source>
        <dbReference type="ARBA" id="ARBA00022787"/>
    </source>
</evidence>
<evidence type="ECO:0000256" key="5">
    <source>
        <dbReference type="ARBA" id="ARBA00023128"/>
    </source>
</evidence>
<dbReference type="GO" id="GO:0005524">
    <property type="term" value="F:ATP binding"/>
    <property type="evidence" value="ECO:0007669"/>
    <property type="project" value="UniProtKB-KW"/>
</dbReference>
<dbReference type="InterPro" id="IPR003960">
    <property type="entry name" value="ATPase_AAA_CS"/>
</dbReference>
<comment type="similarity">
    <text evidence="6">Belongs to the AAA ATPase family.</text>
</comment>
<feature type="domain" description="AAA+ ATPase" evidence="7">
    <location>
        <begin position="67"/>
        <end position="203"/>
    </location>
</feature>
<dbReference type="FunFam" id="3.40.50.300:FF:000538">
    <property type="entry name" value="ATPase family AAA domain-containing protein 1"/>
    <property type="match status" value="1"/>
</dbReference>
<dbReference type="InterPro" id="IPR041569">
    <property type="entry name" value="AAA_lid_3"/>
</dbReference>
<evidence type="ECO:0000259" key="7">
    <source>
        <dbReference type="SMART" id="SM00382"/>
    </source>
</evidence>
<keyword evidence="2 6" id="KW-0547">Nucleotide-binding</keyword>
<name>A0AA89BV38_PINIB</name>
<proteinExistence type="inferred from homology"/>
<evidence type="ECO:0000313" key="9">
    <source>
        <dbReference type="Proteomes" id="UP001186944"/>
    </source>
</evidence>
<evidence type="ECO:0000256" key="4">
    <source>
        <dbReference type="ARBA" id="ARBA00022840"/>
    </source>
</evidence>
<sequence>MQRIGVSGIKLTEHELCFAADLVDPESIAISWRDIGGLDETIRTIREKVIFPFKRRDLLVGSALIRPPKGVLLYGPPGCGKTTIAKAMAKDAGARFINFQMSSLLDKWHGESEKRADALFSLARKIQPAIIFIDEIDSFLRVRNLSDHANMATLKGQFMSLWDGLITDATCQIMVVGATNRPQDVDAAILRRMSSKFSIGKPAQVERKNILGIILRTEDLDETVDLDTLAGMTEEFSGSELLEACRLGATHRIHEIMRNANKSHLDDIYDVQIDSLRKMSMADLILGVSEVRQAKYGISGQEFSNLVLD</sequence>
<keyword evidence="5" id="KW-0496">Mitochondrion</keyword>
<gene>
    <name evidence="8" type="ORF">FSP39_024476</name>
</gene>
<dbReference type="SUPFAM" id="SSF52540">
    <property type="entry name" value="P-loop containing nucleoside triphosphate hydrolases"/>
    <property type="match status" value="1"/>
</dbReference>
<dbReference type="Proteomes" id="UP001186944">
    <property type="component" value="Unassembled WGS sequence"/>
</dbReference>
<dbReference type="PROSITE" id="PS00674">
    <property type="entry name" value="AAA"/>
    <property type="match status" value="1"/>
</dbReference>
<dbReference type="AlphaFoldDB" id="A0AA89BV38"/>
<evidence type="ECO:0000256" key="1">
    <source>
        <dbReference type="ARBA" id="ARBA00004572"/>
    </source>
</evidence>
<dbReference type="SMART" id="SM00382">
    <property type="entry name" value="AAA"/>
    <property type="match status" value="1"/>
</dbReference>
<comment type="subcellular location">
    <subcellularLocation>
        <location evidence="1">Mitochondrion outer membrane</location>
        <topology evidence="1">Single-pass membrane protein</topology>
    </subcellularLocation>
</comment>
<dbReference type="InterPro" id="IPR027417">
    <property type="entry name" value="P-loop_NTPase"/>
</dbReference>
<protein>
    <recommendedName>
        <fullName evidence="7">AAA+ ATPase domain-containing protein</fullName>
    </recommendedName>
</protein>
<keyword evidence="3" id="KW-1000">Mitochondrion outer membrane</keyword>
<dbReference type="GO" id="GO:0016887">
    <property type="term" value="F:ATP hydrolysis activity"/>
    <property type="evidence" value="ECO:0007669"/>
    <property type="project" value="InterPro"/>
</dbReference>
<comment type="caution">
    <text evidence="8">The sequence shown here is derived from an EMBL/GenBank/DDBJ whole genome shotgun (WGS) entry which is preliminary data.</text>
</comment>
<dbReference type="Gene3D" id="1.10.8.60">
    <property type="match status" value="1"/>
</dbReference>
<dbReference type="GO" id="GO:0140570">
    <property type="term" value="P:extraction of mislocalized protein from mitochondrial outer membrane"/>
    <property type="evidence" value="ECO:0007669"/>
    <property type="project" value="TreeGrafter"/>
</dbReference>
<evidence type="ECO:0000256" key="2">
    <source>
        <dbReference type="ARBA" id="ARBA00022741"/>
    </source>
</evidence>
<organism evidence="8 9">
    <name type="scientific">Pinctada imbricata</name>
    <name type="common">Atlantic pearl-oyster</name>
    <name type="synonym">Pinctada martensii</name>
    <dbReference type="NCBI Taxonomy" id="66713"/>
    <lineage>
        <taxon>Eukaryota</taxon>
        <taxon>Metazoa</taxon>
        <taxon>Spiralia</taxon>
        <taxon>Lophotrochozoa</taxon>
        <taxon>Mollusca</taxon>
        <taxon>Bivalvia</taxon>
        <taxon>Autobranchia</taxon>
        <taxon>Pteriomorphia</taxon>
        <taxon>Pterioida</taxon>
        <taxon>Pterioidea</taxon>
        <taxon>Pteriidae</taxon>
        <taxon>Pinctada</taxon>
    </lineage>
</organism>
<accession>A0AA89BV38</accession>
<keyword evidence="9" id="KW-1185">Reference proteome</keyword>
<dbReference type="InterPro" id="IPR003593">
    <property type="entry name" value="AAA+_ATPase"/>
</dbReference>
<reference evidence="8" key="1">
    <citation type="submission" date="2019-08" db="EMBL/GenBank/DDBJ databases">
        <title>The improved chromosome-level genome for the pearl oyster Pinctada fucata martensii using PacBio sequencing and Hi-C.</title>
        <authorList>
            <person name="Zheng Z."/>
        </authorList>
    </citation>
    <scope>NUCLEOTIDE SEQUENCE</scope>
    <source>
        <strain evidence="8">ZZ-2019</strain>
        <tissue evidence="8">Adductor muscle</tissue>
    </source>
</reference>